<dbReference type="EMBL" id="DF836306">
    <property type="protein sequence ID" value="GAN02104.1"/>
    <property type="molecule type" value="Genomic_DNA"/>
</dbReference>
<keyword evidence="2" id="KW-1185">Reference proteome</keyword>
<reference evidence="1" key="1">
    <citation type="submission" date="2014-09" db="EMBL/GenBank/DDBJ databases">
        <title>Draft genome sequence of an oleaginous Mucoromycotina fungus Mucor ambiguus NBRC6742.</title>
        <authorList>
            <person name="Takeda I."/>
            <person name="Yamane N."/>
            <person name="Morita T."/>
            <person name="Tamano K."/>
            <person name="Machida M."/>
            <person name="Baker S."/>
            <person name="Koike H."/>
        </authorList>
    </citation>
    <scope>NUCLEOTIDE SEQUENCE</scope>
    <source>
        <strain evidence="1">NBRC 6742</strain>
    </source>
</reference>
<dbReference type="Proteomes" id="UP000053815">
    <property type="component" value="Unassembled WGS sequence"/>
</dbReference>
<gene>
    <name evidence="1" type="ORF">MAM1_0017d01544</name>
</gene>
<evidence type="ECO:0008006" key="3">
    <source>
        <dbReference type="Google" id="ProtNLM"/>
    </source>
</evidence>
<evidence type="ECO:0000313" key="1">
    <source>
        <dbReference type="EMBL" id="GAN02104.1"/>
    </source>
</evidence>
<dbReference type="AlphaFoldDB" id="A0A0C9M631"/>
<sequence>MAANWNTLPVEIRLSVFNHVGDIQQLVESRFVRNAWGPLTEVVIFSQRLNFKDASALTGFTTIWPGSHS</sequence>
<organism evidence="1">
    <name type="scientific">Mucor ambiguus</name>
    <dbReference type="NCBI Taxonomy" id="91626"/>
    <lineage>
        <taxon>Eukaryota</taxon>
        <taxon>Fungi</taxon>
        <taxon>Fungi incertae sedis</taxon>
        <taxon>Mucoromycota</taxon>
        <taxon>Mucoromycotina</taxon>
        <taxon>Mucoromycetes</taxon>
        <taxon>Mucorales</taxon>
        <taxon>Mucorineae</taxon>
        <taxon>Mucoraceae</taxon>
        <taxon>Mucor</taxon>
    </lineage>
</organism>
<accession>A0A0C9M631</accession>
<proteinExistence type="predicted"/>
<protein>
    <recommendedName>
        <fullName evidence="3">F-box domain-containing protein</fullName>
    </recommendedName>
</protein>
<name>A0A0C9M631_9FUNG</name>
<evidence type="ECO:0000313" key="2">
    <source>
        <dbReference type="Proteomes" id="UP000053815"/>
    </source>
</evidence>